<reference evidence="3 4" key="1">
    <citation type="journal article" date="2014" name="Genome Biol. Evol.">
        <title>The secreted proteins of Achlya hypogyna and Thraustotheca clavata identify the ancestral oomycete secretome and reveal gene acquisitions by horizontal gene transfer.</title>
        <authorList>
            <person name="Misner I."/>
            <person name="Blouin N."/>
            <person name="Leonard G."/>
            <person name="Richards T.A."/>
            <person name="Lane C.E."/>
        </authorList>
    </citation>
    <scope>NUCLEOTIDE SEQUENCE [LARGE SCALE GENOMIC DNA]</scope>
    <source>
        <strain evidence="3 4">ATCC 48635</strain>
    </source>
</reference>
<dbReference type="EMBL" id="JNBR01002050">
    <property type="protein sequence ID" value="OQR83886.1"/>
    <property type="molecule type" value="Genomic_DNA"/>
</dbReference>
<dbReference type="Proteomes" id="UP000243579">
    <property type="component" value="Unassembled WGS sequence"/>
</dbReference>
<protein>
    <recommendedName>
        <fullName evidence="2">PDZ domain-containing protein</fullName>
    </recommendedName>
</protein>
<evidence type="ECO:0000259" key="2">
    <source>
        <dbReference type="PROSITE" id="PS50106"/>
    </source>
</evidence>
<dbReference type="PANTHER" id="PTHR19964:SF92">
    <property type="entry name" value="PATJ HOMOLOG"/>
    <property type="match status" value="1"/>
</dbReference>
<dbReference type="InterPro" id="IPR051342">
    <property type="entry name" value="PDZ_scaffold"/>
</dbReference>
<keyword evidence="4" id="KW-1185">Reference proteome</keyword>
<feature type="domain" description="PDZ" evidence="2">
    <location>
        <begin position="535"/>
        <end position="606"/>
    </location>
</feature>
<dbReference type="SUPFAM" id="SSF50156">
    <property type="entry name" value="PDZ domain-like"/>
    <property type="match status" value="3"/>
</dbReference>
<dbReference type="Gene3D" id="2.30.42.10">
    <property type="match status" value="1"/>
</dbReference>
<gene>
    <name evidence="3" type="ORF">ACHHYP_14166</name>
</gene>
<dbReference type="InterPro" id="IPR036034">
    <property type="entry name" value="PDZ_sf"/>
</dbReference>
<evidence type="ECO:0000256" key="1">
    <source>
        <dbReference type="SAM" id="MobiDB-lite"/>
    </source>
</evidence>
<evidence type="ECO:0000313" key="4">
    <source>
        <dbReference type="Proteomes" id="UP000243579"/>
    </source>
</evidence>
<dbReference type="PROSITE" id="PS50106">
    <property type="entry name" value="PDZ"/>
    <property type="match status" value="3"/>
</dbReference>
<sequence>MQDVVYSSAATSPTKKLLAHPSAVARHLQRRRSTAAQAPVLMAPTTTMGRHSIALDGRYPEPTMRDSYDIVWDHTFLGLVFRCNSKNQCIIRRVDPNAPPVVLQLAHVGDALVAYNDEPNLNYDKIMERLRNPRFPVTLSFSPPSMALPVSRPPAHHRHSFEMPRPVPMEAPRTSAPSMIQSDVSGSVLSSEDNDAVYTTYNVTWNEGTKLGVSIIKVGAHPSVKERTERPADPSLAQIQPGDQLVSIQGVSTLDIGYPASIVLLRDTRKPVNLVFRRLASRTDMRDSVLSQPGPPVRETEYSLVWESGPLGLTLKKDKVRNELMVAKLQDEGLAARSKLLSLGDVLVSIAHVQVADLGLRGTMAYLKAVPKPAVLVFHRVTGTDPDAVSISSHSSRASSVVENAAPAVALPISQPTPAIAVPFSPPAPVAAVPMTPPRPMSPPPAYDFVMQKRSSVVAEDMAKLNISDDTVLSSEGQDEVGPLSAAPKSRLEPAAPVSTHSTYSDLDDSGLVMGHDMPPITTLPGPGIVNIVWSGGPLGVTLKATGARVTISRVTGKGEARGLDMLRAGDILSAVNEVEELTLESATYLLKTLEKPVFLRFTLQQVEEEL</sequence>
<dbReference type="STRING" id="1202772.A0A1V9YDW8"/>
<dbReference type="SMART" id="SM00228">
    <property type="entry name" value="PDZ"/>
    <property type="match status" value="4"/>
</dbReference>
<dbReference type="PANTHER" id="PTHR19964">
    <property type="entry name" value="MULTIPLE PDZ DOMAIN PROTEIN"/>
    <property type="match status" value="1"/>
</dbReference>
<evidence type="ECO:0000313" key="3">
    <source>
        <dbReference type="EMBL" id="OQR83886.1"/>
    </source>
</evidence>
<comment type="caution">
    <text evidence="3">The sequence shown here is derived from an EMBL/GenBank/DDBJ whole genome shotgun (WGS) entry which is preliminary data.</text>
</comment>
<dbReference type="OrthoDB" id="78824at2759"/>
<organism evidence="3 4">
    <name type="scientific">Achlya hypogyna</name>
    <name type="common">Oomycete</name>
    <name type="synonym">Protoachlya hypogyna</name>
    <dbReference type="NCBI Taxonomy" id="1202772"/>
    <lineage>
        <taxon>Eukaryota</taxon>
        <taxon>Sar</taxon>
        <taxon>Stramenopiles</taxon>
        <taxon>Oomycota</taxon>
        <taxon>Saprolegniomycetes</taxon>
        <taxon>Saprolegniales</taxon>
        <taxon>Achlyaceae</taxon>
        <taxon>Achlya</taxon>
    </lineage>
</organism>
<accession>A0A1V9YDW8</accession>
<feature type="domain" description="PDZ" evidence="2">
    <location>
        <begin position="206"/>
        <end position="280"/>
    </location>
</feature>
<name>A0A1V9YDW8_ACHHY</name>
<feature type="domain" description="PDZ" evidence="2">
    <location>
        <begin position="307"/>
        <end position="382"/>
    </location>
</feature>
<feature type="region of interest" description="Disordered" evidence="1">
    <location>
        <begin position="470"/>
        <end position="504"/>
    </location>
</feature>
<proteinExistence type="predicted"/>
<dbReference type="InterPro" id="IPR001478">
    <property type="entry name" value="PDZ"/>
</dbReference>
<dbReference type="AlphaFoldDB" id="A0A1V9YDW8"/>